<name>E4YYA4_OIKDI</name>
<proteinExistence type="predicted"/>
<dbReference type="EMBL" id="FN655923">
    <property type="protein sequence ID" value="CBY40432.1"/>
    <property type="molecule type" value="Genomic_DNA"/>
</dbReference>
<organism evidence="1">
    <name type="scientific">Oikopleura dioica</name>
    <name type="common">Tunicate</name>
    <dbReference type="NCBI Taxonomy" id="34765"/>
    <lineage>
        <taxon>Eukaryota</taxon>
        <taxon>Metazoa</taxon>
        <taxon>Chordata</taxon>
        <taxon>Tunicata</taxon>
        <taxon>Appendicularia</taxon>
        <taxon>Copelata</taxon>
        <taxon>Oikopleuridae</taxon>
        <taxon>Oikopleura</taxon>
    </lineage>
</organism>
<protein>
    <submittedName>
        <fullName evidence="1">Uncharacterized protein</fullName>
    </submittedName>
</protein>
<sequence>MKIFGAFATIQIASAQNTFWPAASYDQTCGAVKELSMRANATCVVKLEGENDLEALWVNAGGSFITETSMTRNEWRIHTYEGHGEDDGVRFVAWFKIPEQPKIYKYEFNNPKYYPERLESACGMPDPVSYIDIDCADTTNDTDGLFMAAFSYAPGNNNGTYAIPVINTAGHKENNFYSFELKNHKYEGVSITDIEVMANATVMEVDLDEGKFGVMLTENYNGELLYINFRNADPENMGFFDGAQAFYSFIN</sequence>
<evidence type="ECO:0000313" key="1">
    <source>
        <dbReference type="EMBL" id="CBY40432.1"/>
    </source>
</evidence>
<accession>E4YYA4</accession>
<dbReference type="AlphaFoldDB" id="E4YYA4"/>
<reference evidence="1" key="1">
    <citation type="journal article" date="2010" name="Science">
        <title>Plasticity of animal genome architecture unmasked by rapid evolution of a pelagic tunicate.</title>
        <authorList>
            <person name="Denoeud F."/>
            <person name="Henriet S."/>
            <person name="Mungpakdee S."/>
            <person name="Aury J.M."/>
            <person name="Da Silva C."/>
            <person name="Brinkmann H."/>
            <person name="Mikhaleva J."/>
            <person name="Olsen L.C."/>
            <person name="Jubin C."/>
            <person name="Canestro C."/>
            <person name="Bouquet J.M."/>
            <person name="Danks G."/>
            <person name="Poulain J."/>
            <person name="Campsteijn C."/>
            <person name="Adamski M."/>
            <person name="Cross I."/>
            <person name="Yadetie F."/>
            <person name="Muffato M."/>
            <person name="Louis A."/>
            <person name="Butcher S."/>
            <person name="Tsagkogeorga G."/>
            <person name="Konrad A."/>
            <person name="Singh S."/>
            <person name="Jensen M.F."/>
            <person name="Cong E.H."/>
            <person name="Eikeseth-Otteraa H."/>
            <person name="Noel B."/>
            <person name="Anthouard V."/>
            <person name="Porcel B.M."/>
            <person name="Kachouri-Lafond R."/>
            <person name="Nishino A."/>
            <person name="Ugolini M."/>
            <person name="Chourrout P."/>
            <person name="Nishida H."/>
            <person name="Aasland R."/>
            <person name="Huzurbazar S."/>
            <person name="Westhof E."/>
            <person name="Delsuc F."/>
            <person name="Lehrach H."/>
            <person name="Reinhardt R."/>
            <person name="Weissenbach J."/>
            <person name="Roy S.W."/>
            <person name="Artiguenave F."/>
            <person name="Postlethwait J.H."/>
            <person name="Manak J.R."/>
            <person name="Thompson E.M."/>
            <person name="Jaillon O."/>
            <person name="Du Pasquier L."/>
            <person name="Boudinot P."/>
            <person name="Liberles D.A."/>
            <person name="Volff J.N."/>
            <person name="Philippe H."/>
            <person name="Lenhard B."/>
            <person name="Roest Crollius H."/>
            <person name="Wincker P."/>
            <person name="Chourrout D."/>
        </authorList>
    </citation>
    <scope>NUCLEOTIDE SEQUENCE [LARGE SCALE GENOMIC DNA]</scope>
</reference>
<gene>
    <name evidence="1" type="ORF">GSOID_T00022441001</name>
</gene>
<dbReference type="Proteomes" id="UP000011014">
    <property type="component" value="Unassembled WGS sequence"/>
</dbReference>